<feature type="compositionally biased region" description="Acidic residues" evidence="1">
    <location>
        <begin position="297"/>
        <end position="347"/>
    </location>
</feature>
<gene>
    <name evidence="2" type="ORF">K444DRAFT_628620</name>
</gene>
<name>A0A2J6TEZ2_9HELO</name>
<dbReference type="InParanoid" id="A0A2J6TEZ2"/>
<dbReference type="EMBL" id="KZ613786">
    <property type="protein sequence ID" value="PMD61601.1"/>
    <property type="molecule type" value="Genomic_DNA"/>
</dbReference>
<organism evidence="2 3">
    <name type="scientific">Hyaloscypha bicolor E</name>
    <dbReference type="NCBI Taxonomy" id="1095630"/>
    <lineage>
        <taxon>Eukaryota</taxon>
        <taxon>Fungi</taxon>
        <taxon>Dikarya</taxon>
        <taxon>Ascomycota</taxon>
        <taxon>Pezizomycotina</taxon>
        <taxon>Leotiomycetes</taxon>
        <taxon>Helotiales</taxon>
        <taxon>Hyaloscyphaceae</taxon>
        <taxon>Hyaloscypha</taxon>
        <taxon>Hyaloscypha bicolor</taxon>
    </lineage>
</organism>
<evidence type="ECO:0000313" key="2">
    <source>
        <dbReference type="EMBL" id="PMD61601.1"/>
    </source>
</evidence>
<dbReference type="Proteomes" id="UP000235371">
    <property type="component" value="Unassembled WGS sequence"/>
</dbReference>
<accession>A0A2J6TEZ2</accession>
<feature type="compositionally biased region" description="Pro residues" evidence="1">
    <location>
        <begin position="281"/>
        <end position="292"/>
    </location>
</feature>
<dbReference type="GeneID" id="36591010"/>
<reference evidence="2 3" key="1">
    <citation type="submission" date="2016-04" db="EMBL/GenBank/DDBJ databases">
        <title>A degradative enzymes factory behind the ericoid mycorrhizal symbiosis.</title>
        <authorList>
            <consortium name="DOE Joint Genome Institute"/>
            <person name="Martino E."/>
            <person name="Morin E."/>
            <person name="Grelet G."/>
            <person name="Kuo A."/>
            <person name="Kohler A."/>
            <person name="Daghino S."/>
            <person name="Barry K."/>
            <person name="Choi C."/>
            <person name="Cichocki N."/>
            <person name="Clum A."/>
            <person name="Copeland A."/>
            <person name="Hainaut M."/>
            <person name="Haridas S."/>
            <person name="Labutti K."/>
            <person name="Lindquist E."/>
            <person name="Lipzen A."/>
            <person name="Khouja H.-R."/>
            <person name="Murat C."/>
            <person name="Ohm R."/>
            <person name="Olson A."/>
            <person name="Spatafora J."/>
            <person name="Veneault-Fourrey C."/>
            <person name="Henrissat B."/>
            <person name="Grigoriev I."/>
            <person name="Martin F."/>
            <person name="Perotto S."/>
        </authorList>
    </citation>
    <scope>NUCLEOTIDE SEQUENCE [LARGE SCALE GENOMIC DNA]</scope>
    <source>
        <strain evidence="2 3">E</strain>
    </source>
</reference>
<feature type="region of interest" description="Disordered" evidence="1">
    <location>
        <begin position="253"/>
        <end position="347"/>
    </location>
</feature>
<keyword evidence="3" id="KW-1185">Reference proteome</keyword>
<sequence length="347" mass="38702">MSTHAIATPGSTAGHHALTEVAEKLVKNLQVPQAEQGPHLDNWFNREAYDLNGQLSYFGSLDSAENFSQLLKRYFMRFSKLTVIMKEGPTAAQWASANPSLLGQAFPEILHNGDRRADIEIYQRFNRRDTPEAELLDYLGTLLHEMVHTVLDITPPDPTIWSDRSFDTGHGHSGHGLPWLKVAAAVEQFATSTLRLPVSLGLRTELWYELHDNGISIEEIDFSQMNMVKIDFISYVLRLSGVPAHEWNWVDPKLPPPPTQSSLPIQQPPLPIQQPPLLIQQPPPPIQPPLPPTQNNDLEEDLSGDEMGETDEQEYSGEDASEYEDMAVDSTDGGDVDESGDEGILDH</sequence>
<proteinExistence type="predicted"/>
<protein>
    <submittedName>
        <fullName evidence="2">Uncharacterized protein</fullName>
    </submittedName>
</protein>
<dbReference type="AlphaFoldDB" id="A0A2J6TEZ2"/>
<evidence type="ECO:0000256" key="1">
    <source>
        <dbReference type="SAM" id="MobiDB-lite"/>
    </source>
</evidence>
<dbReference type="OrthoDB" id="5236983at2759"/>
<evidence type="ECO:0000313" key="3">
    <source>
        <dbReference type="Proteomes" id="UP000235371"/>
    </source>
</evidence>
<dbReference type="RefSeq" id="XP_024738505.1">
    <property type="nucleotide sequence ID" value="XM_024882933.1"/>
</dbReference>